<dbReference type="OrthoDB" id="10418375at2759"/>
<comment type="caution">
    <text evidence="1">The sequence shown here is derived from an EMBL/GenBank/DDBJ whole genome shotgun (WGS) entry which is preliminary data.</text>
</comment>
<keyword evidence="2" id="KW-1185">Reference proteome</keyword>
<protein>
    <submittedName>
        <fullName evidence="1">13680_t:CDS:1</fullName>
    </submittedName>
</protein>
<proteinExistence type="predicted"/>
<evidence type="ECO:0000313" key="1">
    <source>
        <dbReference type="EMBL" id="CAG8744701.1"/>
    </source>
</evidence>
<sequence length="78" mass="8408">VAGRRLAPPVVAGRRLAPPVVAGRRLAPPVVGGGRLELCAEVERTFANNSKRATDNDLNLIFERFVKRRNGINDSMGA</sequence>
<accession>A0A9N9NMB0</accession>
<dbReference type="AlphaFoldDB" id="A0A9N9NMB0"/>
<organism evidence="1 2">
    <name type="scientific">Racocetra fulgida</name>
    <dbReference type="NCBI Taxonomy" id="60492"/>
    <lineage>
        <taxon>Eukaryota</taxon>
        <taxon>Fungi</taxon>
        <taxon>Fungi incertae sedis</taxon>
        <taxon>Mucoromycota</taxon>
        <taxon>Glomeromycotina</taxon>
        <taxon>Glomeromycetes</taxon>
        <taxon>Diversisporales</taxon>
        <taxon>Gigasporaceae</taxon>
        <taxon>Racocetra</taxon>
    </lineage>
</organism>
<reference evidence="1" key="1">
    <citation type="submission" date="2021-06" db="EMBL/GenBank/DDBJ databases">
        <authorList>
            <person name="Kallberg Y."/>
            <person name="Tangrot J."/>
            <person name="Rosling A."/>
        </authorList>
    </citation>
    <scope>NUCLEOTIDE SEQUENCE</scope>
    <source>
        <strain evidence="1">IN212</strain>
    </source>
</reference>
<evidence type="ECO:0000313" key="2">
    <source>
        <dbReference type="Proteomes" id="UP000789396"/>
    </source>
</evidence>
<dbReference type="EMBL" id="CAJVPZ010033565">
    <property type="protein sequence ID" value="CAG8744701.1"/>
    <property type="molecule type" value="Genomic_DNA"/>
</dbReference>
<dbReference type="Proteomes" id="UP000789396">
    <property type="component" value="Unassembled WGS sequence"/>
</dbReference>
<name>A0A9N9NMB0_9GLOM</name>
<gene>
    <name evidence="1" type="ORF">RFULGI_LOCUS13136</name>
</gene>
<feature type="non-terminal residue" evidence="1">
    <location>
        <position position="1"/>
    </location>
</feature>